<keyword evidence="1" id="KW-0472">Membrane</keyword>
<feature type="transmembrane region" description="Helical" evidence="1">
    <location>
        <begin position="70"/>
        <end position="92"/>
    </location>
</feature>
<evidence type="ECO:0000256" key="1">
    <source>
        <dbReference type="SAM" id="Phobius"/>
    </source>
</evidence>
<protein>
    <submittedName>
        <fullName evidence="2">Uncharacterized protein</fullName>
    </submittedName>
</protein>
<evidence type="ECO:0000313" key="3">
    <source>
        <dbReference type="Proteomes" id="UP000716291"/>
    </source>
</evidence>
<evidence type="ECO:0000313" key="2">
    <source>
        <dbReference type="EMBL" id="KAG1291590.1"/>
    </source>
</evidence>
<dbReference type="AlphaFoldDB" id="A0A9P7BK54"/>
<keyword evidence="1" id="KW-0812">Transmembrane</keyword>
<comment type="caution">
    <text evidence="2">The sequence shown here is derived from an EMBL/GenBank/DDBJ whole genome shotgun (WGS) entry which is preliminary data.</text>
</comment>
<keyword evidence="3" id="KW-1185">Reference proteome</keyword>
<proteinExistence type="predicted"/>
<feature type="transmembrane region" description="Helical" evidence="1">
    <location>
        <begin position="98"/>
        <end position="122"/>
    </location>
</feature>
<organism evidence="2 3">
    <name type="scientific">Rhizopus oryzae</name>
    <name type="common">Mucormycosis agent</name>
    <name type="synonym">Rhizopus arrhizus var. delemar</name>
    <dbReference type="NCBI Taxonomy" id="64495"/>
    <lineage>
        <taxon>Eukaryota</taxon>
        <taxon>Fungi</taxon>
        <taxon>Fungi incertae sedis</taxon>
        <taxon>Mucoromycota</taxon>
        <taxon>Mucoromycotina</taxon>
        <taxon>Mucoromycetes</taxon>
        <taxon>Mucorales</taxon>
        <taxon>Mucorineae</taxon>
        <taxon>Rhizopodaceae</taxon>
        <taxon>Rhizopus</taxon>
    </lineage>
</organism>
<name>A0A9P7BK54_RHIOR</name>
<dbReference type="EMBL" id="JAANQT010006369">
    <property type="protein sequence ID" value="KAG1291590.1"/>
    <property type="molecule type" value="Genomic_DNA"/>
</dbReference>
<dbReference type="Proteomes" id="UP000716291">
    <property type="component" value="Unassembled WGS sequence"/>
</dbReference>
<keyword evidence="1" id="KW-1133">Transmembrane helix</keyword>
<gene>
    <name evidence="2" type="ORF">G6F64_013771</name>
</gene>
<sequence>MTFQETHVSDNILSLINTQFQAQHSLWSRHYGIVSFSPSFVFSTNLAPENDRTILTKVTHPHNAFALSMFLLYMLQTPLVNTVHSSLISYLTSYIHRLWILTSTVLLLLEILTIHTNVLTCLPKLLYNGFRF</sequence>
<accession>A0A9P7BK54</accession>
<reference evidence="2" key="1">
    <citation type="journal article" date="2020" name="Microb. Genom.">
        <title>Genetic diversity of clinical and environmental Mucorales isolates obtained from an investigation of mucormycosis cases among solid organ transplant recipients.</title>
        <authorList>
            <person name="Nguyen M.H."/>
            <person name="Kaul D."/>
            <person name="Muto C."/>
            <person name="Cheng S.J."/>
            <person name="Richter R.A."/>
            <person name="Bruno V.M."/>
            <person name="Liu G."/>
            <person name="Beyhan S."/>
            <person name="Sundermann A.J."/>
            <person name="Mounaud S."/>
            <person name="Pasculle A.W."/>
            <person name="Nierman W.C."/>
            <person name="Driscoll E."/>
            <person name="Cumbie R."/>
            <person name="Clancy C.J."/>
            <person name="Dupont C.L."/>
        </authorList>
    </citation>
    <scope>NUCLEOTIDE SEQUENCE</scope>
    <source>
        <strain evidence="2">GL11</strain>
    </source>
</reference>